<comment type="caution">
    <text evidence="1">The sequence shown here is derived from an EMBL/GenBank/DDBJ whole genome shotgun (WGS) entry which is preliminary data.</text>
</comment>
<protein>
    <submittedName>
        <fullName evidence="1">Formin-like protein</fullName>
    </submittedName>
</protein>
<name>A0ACC1XIR2_MELAZ</name>
<keyword evidence="2" id="KW-1185">Reference proteome</keyword>
<dbReference type="EMBL" id="CM051402">
    <property type="protein sequence ID" value="KAJ4711198.1"/>
    <property type="molecule type" value="Genomic_DNA"/>
</dbReference>
<reference evidence="1 2" key="1">
    <citation type="journal article" date="2023" name="Science">
        <title>Complex scaffold remodeling in plant triterpene biosynthesis.</title>
        <authorList>
            <person name="De La Pena R."/>
            <person name="Hodgson H."/>
            <person name="Liu J.C."/>
            <person name="Stephenson M.J."/>
            <person name="Martin A.C."/>
            <person name="Owen C."/>
            <person name="Harkess A."/>
            <person name="Leebens-Mack J."/>
            <person name="Jimenez L.E."/>
            <person name="Osbourn A."/>
            <person name="Sattely E.S."/>
        </authorList>
    </citation>
    <scope>NUCLEOTIDE SEQUENCE [LARGE SCALE GENOMIC DNA]</scope>
    <source>
        <strain evidence="2">cv. JPN11</strain>
        <tissue evidence="1">Leaf</tissue>
    </source>
</reference>
<accession>A0ACC1XIR2</accession>
<evidence type="ECO:0000313" key="2">
    <source>
        <dbReference type="Proteomes" id="UP001164539"/>
    </source>
</evidence>
<sequence>MVWDKIDGGSFRFDGDLMEALFGYVATNRKSPTRNNNSSNPTSPNSQVVILDARKSQNTAIVLKSLALSRKELLDALLESKELNADTLEKLTRIAPTVEEQSKILDFDGDPTRLADAESFHYHILKAVPSAYTRLNALLFRSNYDSDILHLKETLRTLELGSKELRNRGLLLKLLEAILKAGNRMNAGTARGNAQAFNLTALRKLSDVKSVDGKTTLLHFVVEEVVRSEGKRCVINRNHSLSRSSSRNSNGSIPSENSTSKGEREKEYMMLGLPVVGGISAEFSNVKKAATIDYDAFAGTCSALSARAAEIRELVSQCAADGGGGGFLKEMKGFLEAAEEELKALRQEQIKVMELVKKTTEYYQAGAAKQQRAHPLQLFVIIKDFLGMVDQVCVEIARNMQRRRTSISGIGSSSPKSPAVRAVRFPNLPEHFLTDKSRSTSSESDSDS</sequence>
<proteinExistence type="predicted"/>
<gene>
    <name evidence="1" type="ORF">OWV82_017257</name>
</gene>
<evidence type="ECO:0000313" key="1">
    <source>
        <dbReference type="EMBL" id="KAJ4711198.1"/>
    </source>
</evidence>
<dbReference type="Proteomes" id="UP001164539">
    <property type="component" value="Chromosome 9"/>
</dbReference>
<organism evidence="1 2">
    <name type="scientific">Melia azedarach</name>
    <name type="common">Chinaberry tree</name>
    <dbReference type="NCBI Taxonomy" id="155640"/>
    <lineage>
        <taxon>Eukaryota</taxon>
        <taxon>Viridiplantae</taxon>
        <taxon>Streptophyta</taxon>
        <taxon>Embryophyta</taxon>
        <taxon>Tracheophyta</taxon>
        <taxon>Spermatophyta</taxon>
        <taxon>Magnoliopsida</taxon>
        <taxon>eudicotyledons</taxon>
        <taxon>Gunneridae</taxon>
        <taxon>Pentapetalae</taxon>
        <taxon>rosids</taxon>
        <taxon>malvids</taxon>
        <taxon>Sapindales</taxon>
        <taxon>Meliaceae</taxon>
        <taxon>Melia</taxon>
    </lineage>
</organism>